<name>A0A0A9AIQ7_ARUDO</name>
<accession>A0A0A9AIQ7</accession>
<organism evidence="2">
    <name type="scientific">Arundo donax</name>
    <name type="common">Giant reed</name>
    <name type="synonym">Donax arundinaceus</name>
    <dbReference type="NCBI Taxonomy" id="35708"/>
    <lineage>
        <taxon>Eukaryota</taxon>
        <taxon>Viridiplantae</taxon>
        <taxon>Streptophyta</taxon>
        <taxon>Embryophyta</taxon>
        <taxon>Tracheophyta</taxon>
        <taxon>Spermatophyta</taxon>
        <taxon>Magnoliopsida</taxon>
        <taxon>Liliopsida</taxon>
        <taxon>Poales</taxon>
        <taxon>Poaceae</taxon>
        <taxon>PACMAD clade</taxon>
        <taxon>Arundinoideae</taxon>
        <taxon>Arundineae</taxon>
        <taxon>Arundo</taxon>
    </lineage>
</organism>
<dbReference type="EMBL" id="GBRH01249060">
    <property type="protein sequence ID" value="JAD48835.1"/>
    <property type="molecule type" value="Transcribed_RNA"/>
</dbReference>
<dbReference type="AlphaFoldDB" id="A0A0A9AIQ7"/>
<evidence type="ECO:0000313" key="2">
    <source>
        <dbReference type="EMBL" id="JAD48835.1"/>
    </source>
</evidence>
<reference evidence="2" key="2">
    <citation type="journal article" date="2015" name="Data Brief">
        <title>Shoot transcriptome of the giant reed, Arundo donax.</title>
        <authorList>
            <person name="Barrero R.A."/>
            <person name="Guerrero F.D."/>
            <person name="Moolhuijzen P."/>
            <person name="Goolsby J.A."/>
            <person name="Tidwell J."/>
            <person name="Bellgard S.E."/>
            <person name="Bellgard M.I."/>
        </authorList>
    </citation>
    <scope>NUCLEOTIDE SEQUENCE</scope>
    <source>
        <tissue evidence="2">Shoot tissue taken approximately 20 cm above the soil surface</tissue>
    </source>
</reference>
<proteinExistence type="predicted"/>
<protein>
    <submittedName>
        <fullName evidence="2">Uncharacterized protein</fullName>
    </submittedName>
</protein>
<feature type="region of interest" description="Disordered" evidence="1">
    <location>
        <begin position="19"/>
        <end position="39"/>
    </location>
</feature>
<evidence type="ECO:0000256" key="1">
    <source>
        <dbReference type="SAM" id="MobiDB-lite"/>
    </source>
</evidence>
<reference evidence="2" key="1">
    <citation type="submission" date="2014-09" db="EMBL/GenBank/DDBJ databases">
        <authorList>
            <person name="Magalhaes I.L.F."/>
            <person name="Oliveira U."/>
            <person name="Santos F.R."/>
            <person name="Vidigal T.H.D.A."/>
            <person name="Brescovit A.D."/>
            <person name="Santos A.J."/>
        </authorList>
    </citation>
    <scope>NUCLEOTIDE SEQUENCE</scope>
    <source>
        <tissue evidence="2">Shoot tissue taken approximately 20 cm above the soil surface</tissue>
    </source>
</reference>
<sequence length="39" mass="4351">MTLLPTCNSIHVGFRRAQRPRVHEMTTPLAPGSFPESSK</sequence>